<dbReference type="InterPro" id="IPR002218">
    <property type="entry name" value="MnmG-rel"/>
</dbReference>
<dbReference type="InterPro" id="IPR044920">
    <property type="entry name" value="MnmG_C_subdom_sf"/>
</dbReference>
<dbReference type="Gene3D" id="1.10.150.570">
    <property type="entry name" value="GidA associated domain, C-terminal subdomain"/>
    <property type="match status" value="1"/>
</dbReference>
<evidence type="ECO:0000313" key="6">
    <source>
        <dbReference type="Proteomes" id="UP000095284"/>
    </source>
</evidence>
<dbReference type="Proteomes" id="UP000095284">
    <property type="component" value="Unplaced"/>
</dbReference>
<dbReference type="eggNOG" id="KOG2311">
    <property type="taxonomic scope" value="Eukaryota"/>
</dbReference>
<dbReference type="InterPro" id="IPR026904">
    <property type="entry name" value="MnmG_C"/>
</dbReference>
<evidence type="ECO:0000313" key="7">
    <source>
        <dbReference type="WBParaSite" id="BXY_1766400.1"/>
    </source>
</evidence>
<evidence type="ECO:0000256" key="4">
    <source>
        <dbReference type="ARBA" id="ARBA00022827"/>
    </source>
</evidence>
<dbReference type="GO" id="GO:0030488">
    <property type="term" value="P:tRNA methylation"/>
    <property type="evidence" value="ECO:0007669"/>
    <property type="project" value="TreeGrafter"/>
</dbReference>
<dbReference type="InterPro" id="IPR047001">
    <property type="entry name" value="MnmG_C_subdom"/>
</dbReference>
<keyword evidence="4" id="KW-0274">FAD</keyword>
<dbReference type="InterPro" id="IPR049312">
    <property type="entry name" value="GIDA_C_N"/>
</dbReference>
<dbReference type="PANTHER" id="PTHR11806">
    <property type="entry name" value="GLUCOSE INHIBITED DIVISION PROTEIN A"/>
    <property type="match status" value="1"/>
</dbReference>
<name>A0A1I7SX80_BURXY</name>
<evidence type="ECO:0000256" key="1">
    <source>
        <dbReference type="ARBA" id="ARBA00001974"/>
    </source>
</evidence>
<feature type="domain" description="tRNA uridine 5-carboxymethylaminomethyl modification enzyme C-terminal subdomain" evidence="5">
    <location>
        <begin position="114"/>
        <end position="185"/>
    </location>
</feature>
<protein>
    <submittedName>
        <fullName evidence="7">Protein MTO1 homolog, mitochondrial</fullName>
    </submittedName>
</protein>
<sequence>MLPDNADLRLTEKAKPYGVLSPARWKHFSKVKSDFKRLKEALLGVEMVLPKWGKLLESKGFKFRTTAKCHSAYELMHRYDVKLEDFCSADPVAFKSVEDLVGNEDIEERLRLDGLYSLQHERYMRQMEEMKKEMSAELPEDLDYTNIEVLNLECREKLDSLRPLNLAAASRIEGMTPEGLIALLRYVKSNKQRARE</sequence>
<dbReference type="GO" id="GO:0005739">
    <property type="term" value="C:mitochondrion"/>
    <property type="evidence" value="ECO:0007669"/>
    <property type="project" value="GOC"/>
</dbReference>
<keyword evidence="3" id="KW-0285">Flavoprotein</keyword>
<dbReference type="GO" id="GO:0005829">
    <property type="term" value="C:cytosol"/>
    <property type="evidence" value="ECO:0007669"/>
    <property type="project" value="TreeGrafter"/>
</dbReference>
<evidence type="ECO:0000256" key="2">
    <source>
        <dbReference type="ARBA" id="ARBA00007653"/>
    </source>
</evidence>
<dbReference type="WBParaSite" id="BXY_1766400.1">
    <property type="protein sequence ID" value="BXY_1766400.1"/>
    <property type="gene ID" value="BXY_1766400"/>
</dbReference>
<dbReference type="AlphaFoldDB" id="A0A1I7SX80"/>
<dbReference type="SMART" id="SM01228">
    <property type="entry name" value="GIDA_assoc_3"/>
    <property type="match status" value="1"/>
</dbReference>
<comment type="cofactor">
    <cofactor evidence="1">
        <name>FAD</name>
        <dbReference type="ChEBI" id="CHEBI:57692"/>
    </cofactor>
</comment>
<dbReference type="Pfam" id="PF13932">
    <property type="entry name" value="SAM_GIDA_C"/>
    <property type="match status" value="1"/>
</dbReference>
<dbReference type="FunFam" id="1.10.150.570:FF:000001">
    <property type="entry name" value="tRNA uridine 5-carboxymethylaminomethyl modification enzyme MnmG"/>
    <property type="match status" value="1"/>
</dbReference>
<evidence type="ECO:0000256" key="3">
    <source>
        <dbReference type="ARBA" id="ARBA00022630"/>
    </source>
</evidence>
<dbReference type="GO" id="GO:0070899">
    <property type="term" value="P:mitochondrial tRNA wobble uridine modification"/>
    <property type="evidence" value="ECO:0007669"/>
    <property type="project" value="UniProtKB-ARBA"/>
</dbReference>
<dbReference type="Pfam" id="PF21680">
    <property type="entry name" value="GIDA_C_1st"/>
    <property type="match status" value="1"/>
</dbReference>
<reference evidence="7" key="1">
    <citation type="submission" date="2016-11" db="UniProtKB">
        <authorList>
            <consortium name="WormBaseParasite"/>
        </authorList>
    </citation>
    <scope>IDENTIFICATION</scope>
</reference>
<evidence type="ECO:0000259" key="5">
    <source>
        <dbReference type="SMART" id="SM01228"/>
    </source>
</evidence>
<proteinExistence type="inferred from homology"/>
<dbReference type="PANTHER" id="PTHR11806:SF0">
    <property type="entry name" value="PROTEIN MTO1 HOMOLOG, MITOCHONDRIAL"/>
    <property type="match status" value="1"/>
</dbReference>
<accession>A0A1I7SX80</accession>
<comment type="similarity">
    <text evidence="2">Belongs to the MnmG family.</text>
</comment>
<dbReference type="GO" id="GO:0050660">
    <property type="term" value="F:flavin adenine dinucleotide binding"/>
    <property type="evidence" value="ECO:0007669"/>
    <property type="project" value="InterPro"/>
</dbReference>
<organism evidence="6 7">
    <name type="scientific">Bursaphelenchus xylophilus</name>
    <name type="common">Pinewood nematode worm</name>
    <name type="synonym">Aphelenchoides xylophilus</name>
    <dbReference type="NCBI Taxonomy" id="6326"/>
    <lineage>
        <taxon>Eukaryota</taxon>
        <taxon>Metazoa</taxon>
        <taxon>Ecdysozoa</taxon>
        <taxon>Nematoda</taxon>
        <taxon>Chromadorea</taxon>
        <taxon>Rhabditida</taxon>
        <taxon>Tylenchina</taxon>
        <taxon>Tylenchomorpha</taxon>
        <taxon>Aphelenchoidea</taxon>
        <taxon>Aphelenchoididae</taxon>
        <taxon>Bursaphelenchus</taxon>
    </lineage>
</organism>